<dbReference type="InterPro" id="IPR007160">
    <property type="entry name" value="DUF362"/>
</dbReference>
<feature type="domain" description="DUF362" evidence="1">
    <location>
        <begin position="179"/>
        <end position="387"/>
    </location>
</feature>
<protein>
    <recommendedName>
        <fullName evidence="1">DUF362 domain-containing protein</fullName>
    </recommendedName>
</protein>
<sequence>MDFAGPRIGRIGSYDDTDAIGAFVRRALTTSASLQETLGKGSPLVVVKPNWVQESHEYIPDRWLPVITHPAVIVAVVETLAELMDGRGEICICDAPHTYANFDAIVARGDLPGRLERVRQRFPKLTLGTLDLRREVWLRKEEVIVERRQNGGDPRGYVALNLSKDSLFYRHPGEGRFYGADYETEVVNSHHHGETHEYLIAATPVECDVFVNVPKLKTHKKTGLTCSLKNLVGINGDKNWLPHHTEGTPQRQGDEFPDESWTRQLELQTKRFGRKLMANVPGVGNWVYRKMRNSGKKMLGDSETVVRNGNWHGNDTCWRMALDLNRALLYGNRDSSWREADAAKHYVCIVDGIIGGQGNGPIAPDPIDAGVLIGGVNPAEVDATACRAMGFSPAGIPIVANAFASRRWPIVQGTLESLRVFDERIDDAVEIEQVEPAVPGGFVPHFGWQALKQSA</sequence>
<dbReference type="EMBL" id="CP036275">
    <property type="protein sequence ID" value="QDU40069.1"/>
    <property type="molecule type" value="Genomic_DNA"/>
</dbReference>
<reference evidence="2 3" key="1">
    <citation type="submission" date="2019-02" db="EMBL/GenBank/DDBJ databases">
        <title>Deep-cultivation of Planctomycetes and their phenomic and genomic characterization uncovers novel biology.</title>
        <authorList>
            <person name="Wiegand S."/>
            <person name="Jogler M."/>
            <person name="Boedeker C."/>
            <person name="Pinto D."/>
            <person name="Vollmers J."/>
            <person name="Rivas-Marin E."/>
            <person name="Kohn T."/>
            <person name="Peeters S.H."/>
            <person name="Heuer A."/>
            <person name="Rast P."/>
            <person name="Oberbeckmann S."/>
            <person name="Bunk B."/>
            <person name="Jeske O."/>
            <person name="Meyerdierks A."/>
            <person name="Storesund J.E."/>
            <person name="Kallscheuer N."/>
            <person name="Luecker S."/>
            <person name="Lage O.M."/>
            <person name="Pohl T."/>
            <person name="Merkel B.J."/>
            <person name="Hornburger P."/>
            <person name="Mueller R.-W."/>
            <person name="Bruemmer F."/>
            <person name="Labrenz M."/>
            <person name="Spormann A.M."/>
            <person name="Op den Camp H."/>
            <person name="Overmann J."/>
            <person name="Amann R."/>
            <person name="Jetten M.S.M."/>
            <person name="Mascher T."/>
            <person name="Medema M.H."/>
            <person name="Devos D.P."/>
            <person name="Kaster A.-K."/>
            <person name="Ovreas L."/>
            <person name="Rohde M."/>
            <person name="Galperin M.Y."/>
            <person name="Jogler C."/>
        </authorList>
    </citation>
    <scope>NUCLEOTIDE SEQUENCE [LARGE SCALE GENOMIC DNA]</scope>
    <source>
        <strain evidence="2 3">Mal4</strain>
    </source>
</reference>
<dbReference type="KEGG" id="mri:Mal4_44230"/>
<keyword evidence="3" id="KW-1185">Reference proteome</keyword>
<name>A0A517ZC90_9PLAN</name>
<organism evidence="2 3">
    <name type="scientific">Maioricimonas rarisocia</name>
    <dbReference type="NCBI Taxonomy" id="2528026"/>
    <lineage>
        <taxon>Bacteria</taxon>
        <taxon>Pseudomonadati</taxon>
        <taxon>Planctomycetota</taxon>
        <taxon>Planctomycetia</taxon>
        <taxon>Planctomycetales</taxon>
        <taxon>Planctomycetaceae</taxon>
        <taxon>Maioricimonas</taxon>
    </lineage>
</organism>
<proteinExistence type="predicted"/>
<dbReference type="Pfam" id="PF04015">
    <property type="entry name" value="DUF362"/>
    <property type="match status" value="1"/>
</dbReference>
<gene>
    <name evidence="2" type="ORF">Mal4_44230</name>
</gene>
<evidence type="ECO:0000313" key="2">
    <source>
        <dbReference type="EMBL" id="QDU40069.1"/>
    </source>
</evidence>
<dbReference type="OrthoDB" id="9794954at2"/>
<evidence type="ECO:0000259" key="1">
    <source>
        <dbReference type="Pfam" id="PF04015"/>
    </source>
</evidence>
<dbReference type="RefSeq" id="WP_145371191.1">
    <property type="nucleotide sequence ID" value="NZ_CP036275.1"/>
</dbReference>
<dbReference type="AlphaFoldDB" id="A0A517ZC90"/>
<dbReference type="Proteomes" id="UP000320496">
    <property type="component" value="Chromosome"/>
</dbReference>
<accession>A0A517ZC90</accession>
<evidence type="ECO:0000313" key="3">
    <source>
        <dbReference type="Proteomes" id="UP000320496"/>
    </source>
</evidence>